<dbReference type="Pfam" id="PF00581">
    <property type="entry name" value="Rhodanese"/>
    <property type="match status" value="1"/>
</dbReference>
<evidence type="ECO:0000259" key="2">
    <source>
        <dbReference type="PROSITE" id="PS50206"/>
    </source>
</evidence>
<gene>
    <name evidence="3" type="ORF">HUK65_10200</name>
</gene>
<reference evidence="3 4" key="1">
    <citation type="journal article" date="2000" name="Arch. Microbiol.">
        <title>Rhodobaca bogoriensis gen. nov. and sp. nov., an alkaliphilic purple nonsulfur bacterium from African Rift Valley soda lakes.</title>
        <authorList>
            <person name="Milford A.D."/>
            <person name="Achenbach L.A."/>
            <person name="Jung D.O."/>
            <person name="Madigan M.T."/>
        </authorList>
    </citation>
    <scope>NUCLEOTIDE SEQUENCE [LARGE SCALE GENOMIC DNA]</scope>
    <source>
        <strain evidence="3 4">2376</strain>
    </source>
</reference>
<comment type="caution">
    <text evidence="3">The sequence shown here is derived from an EMBL/GenBank/DDBJ whole genome shotgun (WGS) entry which is preliminary data.</text>
</comment>
<dbReference type="InterPro" id="IPR036873">
    <property type="entry name" value="Rhodanese-like_dom_sf"/>
</dbReference>
<protein>
    <submittedName>
        <fullName evidence="3">Rhodanese-like domain-containing protein</fullName>
    </submittedName>
</protein>
<sequence length="145" mass="15025">MPQTLTRRSALSLALALGLLAAPAAQAGAPMNISGATTVDAEGVIELVTGTPGLVIFDTRVEGDYAAGHIEGAIRLIDTDITGPEVLAEHGAQADTPVLFYCNGLSCGRAANAAEMAVGWGYGNVHYYALGMTEWREMGLPLVSH</sequence>
<dbReference type="CDD" id="cd00158">
    <property type="entry name" value="RHOD"/>
    <property type="match status" value="1"/>
</dbReference>
<dbReference type="SMART" id="SM00450">
    <property type="entry name" value="RHOD"/>
    <property type="match status" value="1"/>
</dbReference>
<name>A0A7Z0I0N7_9RHOB</name>
<dbReference type="SUPFAM" id="SSF52821">
    <property type="entry name" value="Rhodanese/Cell cycle control phosphatase"/>
    <property type="match status" value="1"/>
</dbReference>
<feature type="chain" id="PRO_5031458454" evidence="1">
    <location>
        <begin position="28"/>
        <end position="145"/>
    </location>
</feature>
<dbReference type="InterPro" id="IPR001763">
    <property type="entry name" value="Rhodanese-like_dom"/>
</dbReference>
<dbReference type="Proteomes" id="UP000529417">
    <property type="component" value="Unassembled WGS sequence"/>
</dbReference>
<dbReference type="RefSeq" id="WP_179906069.1">
    <property type="nucleotide sequence ID" value="NZ_JACBXS010000018.1"/>
</dbReference>
<keyword evidence="4" id="KW-1185">Reference proteome</keyword>
<evidence type="ECO:0000313" key="4">
    <source>
        <dbReference type="Proteomes" id="UP000529417"/>
    </source>
</evidence>
<dbReference type="PROSITE" id="PS51318">
    <property type="entry name" value="TAT"/>
    <property type="match status" value="1"/>
</dbReference>
<dbReference type="EMBL" id="JACBXS010000018">
    <property type="protein sequence ID" value="NYS25364.1"/>
    <property type="molecule type" value="Genomic_DNA"/>
</dbReference>
<dbReference type="AlphaFoldDB" id="A0A7Z0I0N7"/>
<feature type="domain" description="Rhodanese" evidence="2">
    <location>
        <begin position="50"/>
        <end position="144"/>
    </location>
</feature>
<evidence type="ECO:0000256" key="1">
    <source>
        <dbReference type="SAM" id="SignalP"/>
    </source>
</evidence>
<organism evidence="3 4">
    <name type="scientific">Rhabdonatronobacter sediminivivens</name>
    <dbReference type="NCBI Taxonomy" id="2743469"/>
    <lineage>
        <taxon>Bacteria</taxon>
        <taxon>Pseudomonadati</taxon>
        <taxon>Pseudomonadota</taxon>
        <taxon>Alphaproteobacteria</taxon>
        <taxon>Rhodobacterales</taxon>
        <taxon>Paracoccaceae</taxon>
        <taxon>Rhabdonatronobacter</taxon>
    </lineage>
</organism>
<feature type="signal peptide" evidence="1">
    <location>
        <begin position="1"/>
        <end position="27"/>
    </location>
</feature>
<dbReference type="Gene3D" id="3.40.250.10">
    <property type="entry name" value="Rhodanese-like domain"/>
    <property type="match status" value="1"/>
</dbReference>
<keyword evidence="1" id="KW-0732">Signal</keyword>
<evidence type="ECO:0000313" key="3">
    <source>
        <dbReference type="EMBL" id="NYS25364.1"/>
    </source>
</evidence>
<accession>A0A7Z0I0N7</accession>
<dbReference type="InterPro" id="IPR006311">
    <property type="entry name" value="TAT_signal"/>
</dbReference>
<proteinExistence type="predicted"/>
<dbReference type="PROSITE" id="PS50206">
    <property type="entry name" value="RHODANESE_3"/>
    <property type="match status" value="1"/>
</dbReference>